<dbReference type="SUPFAM" id="SSF48498">
    <property type="entry name" value="Tetracyclin repressor-like, C-terminal domain"/>
    <property type="match status" value="1"/>
</dbReference>
<sequence length="204" mass="22483">MTIQKRRTQVDRREEAESKLIDAAVSLIAHNGFKGFTLAEVGQTAGYSRGLPVHYFASKDQLIERVAEHIVERYYAGLSTGVHAERGLPMLIEMIRQYANLLKKGDDSMRAFSFLLAQAPVNESVGRAFTKLNTKGTSTLQEQITAGIDAGHIKSSIDAATSAQMIYAFLRGALMFSVSSKDFDPSAVVEQFICTTINSFRVIQ</sequence>
<dbReference type="InterPro" id="IPR009057">
    <property type="entry name" value="Homeodomain-like_sf"/>
</dbReference>
<dbReference type="InterPro" id="IPR050109">
    <property type="entry name" value="HTH-type_TetR-like_transc_reg"/>
</dbReference>
<evidence type="ECO:0000256" key="3">
    <source>
        <dbReference type="ARBA" id="ARBA00023125"/>
    </source>
</evidence>
<accession>A0ABX1GAQ9</accession>
<dbReference type="Proteomes" id="UP000765845">
    <property type="component" value="Unassembled WGS sequence"/>
</dbReference>
<evidence type="ECO:0000259" key="6">
    <source>
        <dbReference type="PROSITE" id="PS50977"/>
    </source>
</evidence>
<proteinExistence type="predicted"/>
<reference evidence="7 8" key="1">
    <citation type="submission" date="2020-04" db="EMBL/GenBank/DDBJ databases">
        <authorList>
            <person name="Yoon J."/>
        </authorList>
    </citation>
    <scope>NUCLEOTIDE SEQUENCE [LARGE SCALE GENOMIC DNA]</scope>
    <source>
        <strain evidence="7 8">KMU-166</strain>
    </source>
</reference>
<keyword evidence="4" id="KW-0804">Transcription</keyword>
<dbReference type="InterPro" id="IPR036271">
    <property type="entry name" value="Tet_transcr_reg_TetR-rel_C_sf"/>
</dbReference>
<dbReference type="PROSITE" id="PS50977">
    <property type="entry name" value="HTH_TETR_2"/>
    <property type="match status" value="1"/>
</dbReference>
<evidence type="ECO:0000256" key="5">
    <source>
        <dbReference type="PROSITE-ProRule" id="PRU00335"/>
    </source>
</evidence>
<dbReference type="PANTHER" id="PTHR30055:SF234">
    <property type="entry name" value="HTH-TYPE TRANSCRIPTIONAL REGULATOR BETI"/>
    <property type="match status" value="1"/>
</dbReference>
<dbReference type="EMBL" id="JAAWWK010000001">
    <property type="protein sequence ID" value="NKI16249.1"/>
    <property type="molecule type" value="Genomic_DNA"/>
</dbReference>
<keyword evidence="3 5" id="KW-0238">DNA-binding</keyword>
<dbReference type="RefSeq" id="WP_168448778.1">
    <property type="nucleotide sequence ID" value="NZ_JAAWWK010000001.1"/>
</dbReference>
<dbReference type="InterPro" id="IPR001647">
    <property type="entry name" value="HTH_TetR"/>
</dbReference>
<gene>
    <name evidence="7" type="ORF">HCU74_02335</name>
</gene>
<keyword evidence="8" id="KW-1185">Reference proteome</keyword>
<evidence type="ECO:0000313" key="8">
    <source>
        <dbReference type="Proteomes" id="UP000765845"/>
    </source>
</evidence>
<evidence type="ECO:0000256" key="2">
    <source>
        <dbReference type="ARBA" id="ARBA00023015"/>
    </source>
</evidence>
<evidence type="ECO:0000256" key="1">
    <source>
        <dbReference type="ARBA" id="ARBA00022491"/>
    </source>
</evidence>
<dbReference type="Gene3D" id="1.10.357.10">
    <property type="entry name" value="Tetracycline Repressor, domain 2"/>
    <property type="match status" value="1"/>
</dbReference>
<name>A0ABX1GAQ9_9GAMM</name>
<dbReference type="InterPro" id="IPR039538">
    <property type="entry name" value="BetI_C"/>
</dbReference>
<evidence type="ECO:0000313" key="7">
    <source>
        <dbReference type="EMBL" id="NKI16249.1"/>
    </source>
</evidence>
<evidence type="ECO:0000256" key="4">
    <source>
        <dbReference type="ARBA" id="ARBA00023163"/>
    </source>
</evidence>
<organism evidence="7 8">
    <name type="scientific">Spongiibacter thalassae</name>
    <dbReference type="NCBI Taxonomy" id="2721624"/>
    <lineage>
        <taxon>Bacteria</taxon>
        <taxon>Pseudomonadati</taxon>
        <taxon>Pseudomonadota</taxon>
        <taxon>Gammaproteobacteria</taxon>
        <taxon>Cellvibrionales</taxon>
        <taxon>Spongiibacteraceae</taxon>
        <taxon>Spongiibacter</taxon>
    </lineage>
</organism>
<dbReference type="SUPFAM" id="SSF46689">
    <property type="entry name" value="Homeodomain-like"/>
    <property type="match status" value="1"/>
</dbReference>
<dbReference type="PRINTS" id="PR00455">
    <property type="entry name" value="HTHTETR"/>
</dbReference>
<feature type="domain" description="HTH tetR-type" evidence="6">
    <location>
        <begin position="14"/>
        <end position="74"/>
    </location>
</feature>
<protein>
    <submittedName>
        <fullName evidence="7">TetR/AcrR family transcriptional regulator</fullName>
    </submittedName>
</protein>
<dbReference type="Pfam" id="PF13977">
    <property type="entry name" value="TetR_C_6"/>
    <property type="match status" value="1"/>
</dbReference>
<comment type="caution">
    <text evidence="7">The sequence shown here is derived from an EMBL/GenBank/DDBJ whole genome shotgun (WGS) entry which is preliminary data.</text>
</comment>
<keyword evidence="2" id="KW-0805">Transcription regulation</keyword>
<keyword evidence="1" id="KW-0678">Repressor</keyword>
<dbReference type="Pfam" id="PF00440">
    <property type="entry name" value="TetR_N"/>
    <property type="match status" value="1"/>
</dbReference>
<feature type="DNA-binding region" description="H-T-H motif" evidence="5">
    <location>
        <begin position="37"/>
        <end position="56"/>
    </location>
</feature>
<dbReference type="PANTHER" id="PTHR30055">
    <property type="entry name" value="HTH-TYPE TRANSCRIPTIONAL REGULATOR RUTR"/>
    <property type="match status" value="1"/>
</dbReference>